<protein>
    <submittedName>
        <fullName evidence="1">O-antigen polymerase</fullName>
    </submittedName>
</protein>
<proteinExistence type="predicted"/>
<accession>A0A0A8J3T6</accession>
<dbReference type="RefSeq" id="WP_053877103.1">
    <property type="nucleotide sequence ID" value="NZ_CYDW01000016.1"/>
</dbReference>
<dbReference type="EMBL" id="AB812020">
    <property type="protein sequence ID" value="BAQ01024.1"/>
    <property type="molecule type" value="Genomic_DNA"/>
</dbReference>
<dbReference type="InterPro" id="IPR049458">
    <property type="entry name" value="EpsG-like"/>
</dbReference>
<sequence>MIPYFLMFACLVIFSLFKGNDRRVLNASMIILGIFCAMRGNNVDRDYETYISIYTYIIEGYSYAIEPTFHLLSIISNTLTGTPFLIFCVYAGLAIYFKIKFIEYWSPYLLLSVLLYFSNVYLLHEMTQIRIGLASAIGFFSLKYLITAEKKKYFIWVFIAMTFHFSMAVFFLLPLLNSKRLSGRYVTIYWISIILLYFLSYYKIDLSVFLKYFDIGIINSKYDLYREQGENNDTSVNIYSALQYFHLFVIFLSMVYRDSFRYDEKYIIMLKIYSLGPLSLLVFSNVPGFSLRLSELFNVGEIVLLPMLVSHIKQIKLAYLSVILISLCLLLINLYYLSLLKEYSI</sequence>
<dbReference type="Pfam" id="PF14897">
    <property type="entry name" value="EpsG"/>
    <property type="match status" value="1"/>
</dbReference>
<evidence type="ECO:0000313" key="1">
    <source>
        <dbReference type="EMBL" id="BAQ01024.1"/>
    </source>
</evidence>
<dbReference type="BioCyc" id="MetaCyc:MONOMER-21622"/>
<name>A0A0A8J3T6_ECOLX</name>
<reference evidence="1" key="1">
    <citation type="journal article" date="2014" name="DNA Res.">
        <title>A complete view of the genetic diversity of the Escherichia coli O-antigen biosynthesis gene cluster.</title>
        <authorList>
            <person name="Iguchi A."/>
            <person name="Iyoda S."/>
            <person name="Kikuchi T."/>
            <person name="Ogura Y."/>
            <person name="Katsura K."/>
            <person name="Ohnishi M."/>
            <person name="Hayashi T."/>
            <person name="Thomson N.R."/>
        </authorList>
    </citation>
    <scope>NUCLEOTIDE SEQUENCE</scope>
    <source>
        <strain evidence="1">U19-41</strain>
    </source>
</reference>
<gene>
    <name evidence="1" type="primary">wzy</name>
</gene>
<dbReference type="AlphaFoldDB" id="A0A0A8J3T6"/>
<organism evidence="1">
    <name type="scientific">Escherichia coli</name>
    <dbReference type="NCBI Taxonomy" id="562"/>
    <lineage>
        <taxon>Bacteria</taxon>
        <taxon>Pseudomonadati</taxon>
        <taxon>Pseudomonadota</taxon>
        <taxon>Gammaproteobacteria</taxon>
        <taxon>Enterobacterales</taxon>
        <taxon>Enterobacteriaceae</taxon>
        <taxon>Escherichia</taxon>
    </lineage>
</organism>